<comment type="function">
    <text evidence="6">Component of the elongator complex which is required for multiple tRNA modifications, including mcm5U (5-methoxycarbonylmethyl uridine), mcm5s2U (5-methoxycarbonylmethyl-2-thiouridine), and ncm5U (5-carbamoylmethyl uridine). The elongator complex catalyzes formation of carboxymethyluridine in the wobble base at position 34 in tRNAs.</text>
</comment>
<dbReference type="GO" id="GO:0033588">
    <property type="term" value="C:elongator holoenzyme complex"/>
    <property type="evidence" value="ECO:0007669"/>
    <property type="project" value="InterPro"/>
</dbReference>
<evidence type="ECO:0000256" key="7">
    <source>
        <dbReference type="SAM" id="MobiDB-lite"/>
    </source>
</evidence>
<dbReference type="GO" id="GO:0000049">
    <property type="term" value="F:tRNA binding"/>
    <property type="evidence" value="ECO:0007669"/>
    <property type="project" value="TreeGrafter"/>
</dbReference>
<keyword evidence="3 6" id="KW-0963">Cytoplasm</keyword>
<dbReference type="InterPro" id="IPR056164">
    <property type="entry name" value="Beta-prop_ELP1_1st"/>
</dbReference>
<dbReference type="STRING" id="7244.B4M476"/>
<dbReference type="OMA" id="WRESLYC"/>
<evidence type="ECO:0000313" key="13">
    <source>
        <dbReference type="EMBL" id="EDW59437.1"/>
    </source>
</evidence>
<evidence type="ECO:0000256" key="5">
    <source>
        <dbReference type="ARBA" id="ARBA00029535"/>
    </source>
</evidence>
<keyword evidence="4" id="KW-0819">tRNA processing</keyword>
<dbReference type="Proteomes" id="UP000008792">
    <property type="component" value="Unassembled WGS sequence"/>
</dbReference>
<dbReference type="InterPro" id="IPR056165">
    <property type="entry name" value="Beta-prop_ELP1_2nd"/>
</dbReference>
<dbReference type="Gene3D" id="2.130.10.10">
    <property type="entry name" value="YVTN repeat-like/Quinoprotein amine dehydrogenase"/>
    <property type="match status" value="1"/>
</dbReference>
<comment type="subcellular location">
    <subcellularLocation>
        <location evidence="6">Cytoplasm</location>
    </subcellularLocation>
    <subcellularLocation>
        <location evidence="6">Nucleus</location>
    </subcellularLocation>
</comment>
<feature type="compositionally biased region" description="Low complexity" evidence="7">
    <location>
        <begin position="1085"/>
        <end position="1099"/>
    </location>
</feature>
<dbReference type="GO" id="GO:0002926">
    <property type="term" value="P:tRNA wobble base 5-methoxycarbonylmethyl-2-thiouridinylation"/>
    <property type="evidence" value="ECO:0007669"/>
    <property type="project" value="TreeGrafter"/>
</dbReference>
<dbReference type="Pfam" id="PF23936">
    <property type="entry name" value="HB_ELP1"/>
    <property type="match status" value="1"/>
</dbReference>
<dbReference type="InterPro" id="IPR036322">
    <property type="entry name" value="WD40_repeat_dom_sf"/>
</dbReference>
<dbReference type="AlphaFoldDB" id="B4M476"/>
<evidence type="ECO:0000259" key="12">
    <source>
        <dbReference type="Pfam" id="PF23936"/>
    </source>
</evidence>
<feature type="region of interest" description="Disordered" evidence="7">
    <location>
        <begin position="1085"/>
        <end position="1116"/>
    </location>
</feature>
<dbReference type="InterPro" id="IPR056167">
    <property type="entry name" value="A-sol_ELP1"/>
</dbReference>
<keyword evidence="14" id="KW-1185">Reference proteome</keyword>
<protein>
    <recommendedName>
        <fullName evidence="5 6">Elongator complex protein 1</fullName>
    </recommendedName>
</protein>
<dbReference type="GO" id="GO:0005829">
    <property type="term" value="C:cytosol"/>
    <property type="evidence" value="ECO:0007669"/>
    <property type="project" value="TreeGrafter"/>
</dbReference>
<dbReference type="EMBL" id="CH940652">
    <property type="protein sequence ID" value="EDW59437.1"/>
    <property type="molecule type" value="Genomic_DNA"/>
</dbReference>
<comment type="pathway">
    <text evidence="1">tRNA modification; 5-methoxycarbonylmethyl-2-thiouridine-tRNA biosynthesis.</text>
</comment>
<dbReference type="PhylomeDB" id="B4M476"/>
<keyword evidence="6" id="KW-0539">Nucleus</keyword>
<dbReference type="FunCoup" id="B4M476">
    <property type="interactions" value="1835"/>
</dbReference>
<dbReference type="GO" id="GO:0005634">
    <property type="term" value="C:nucleus"/>
    <property type="evidence" value="ECO:0007669"/>
    <property type="project" value="UniProtKB-SubCell"/>
</dbReference>
<dbReference type="PIRSF" id="PIRSF017233">
    <property type="entry name" value="IKAP"/>
    <property type="match status" value="1"/>
</dbReference>
<sequence length="1241" mass="140764">MRNLKLQYCKEQTTGVKNAKQLLLQPDHERSGQEITFIVTDSTIYATDNEAGDGEAPKLVAELPDIVGAEYLQLENAICVATGAGEVLILKPDTLAQSEGTYCDVGIECMAWSPNQEVVAFITKTKNVVVMTCTYDVLGEQPLDAALADDQQFVNVGWGKKETQFHGTAGKQAAKQSAEFQPPEDVQQLPQDVQIAWRGDGAYFAVSYVATQVGRTFSVYDCEGKLQYTAEKWNGLQTPIAWRPSGNWIAQPQILPSKSTVALFEKNGLRHREFVLPFDLHEESIVRLRWSNDSDILALHTVTEEAQTIYLYTIGNYHWYLKQVLVYKEQLDPLAFFHWDTRLGNEHMLHVLLESGKRYTHRFHYAIDCQPGTAIVCVIDGKRLLLTNFSAAVVPPPMCWRVVEMSSYINAVCSCDSHICIYTSDRVLHFYVPEMNQFLCHEQLQPEFEQIQLANLSCFFDSYLLATHSVGSQTRILLLNNGKTTSSQRIAGTINALAVSNGNFYIQTLNNGHIYEFALTADKQTKLMRSYLQLGQAVDQMIIHSSPFAPAGKLITLRSQQLLHIDGQRIDEDVTSICVVDDYLVYTQLNSLHFVRLLDKSTVSTRSIERGAKLVTSASDARLVLQLPRGNLEVICPRVLALGLIGRQLDRYQYEEAMRIVRKQRINLNIICDHNVEQFRANVDKFLRQIVDAQWICLFLSELQNEDYALGMYASNYDASQQHYPPDYNVKQKVQKICALLIAHMTQATDPALMARYRLPIITAYVKAGSLPHALQYIWRHKQTDAQLGEQLLKYLLYLVDVNELYNAALGTYHFGLVLFVAEQSQKDPKEFLPYLNELKALPLNYRKFKIDEHLKRFERALNHLAECGEEHYDLALDFIQKHNLYGQALVAYQAQHDFHRRICVAYADHLRANAQLEAASLMYERGGQLQQALLSARHTLDWQRVLRLAQCAGEPLAQVANSLVAPLQQHDRHLEAYELLKRFEEPTSEAPLEVLLHGHLYGRAIYEAGLLDLDGTADLLGKRVRPALIAYVGQLEASLRADRDLFVEYKQRLLDIRKRQATAADAGEEHELDIDEVDLLSDTSSISSSRHSGSSRGTGKTFRSSKNRRKHERKLLSLKPGNPFEDIALIDALHNQVTKLGQQQQQQLVRDTCKALLQLHTEDVQAAALQRQYEGILTELLASLDEIWLPELMGGTTQHLTGPNVDYLALQKEQRYALISPLKRFKPQLIIIDWKHGILH</sequence>
<dbReference type="InterPro" id="IPR056166">
    <property type="entry name" value="TPR_ELP1"/>
</dbReference>
<dbReference type="InterPro" id="IPR015943">
    <property type="entry name" value="WD40/YVTN_repeat-like_dom_sf"/>
</dbReference>
<proteinExistence type="inferred from homology"/>
<evidence type="ECO:0000256" key="2">
    <source>
        <dbReference type="ARBA" id="ARBA00006086"/>
    </source>
</evidence>
<dbReference type="SUPFAM" id="SSF50978">
    <property type="entry name" value="WD40 repeat-like"/>
    <property type="match status" value="1"/>
</dbReference>
<name>B4M476_DROVI</name>
<dbReference type="PANTHER" id="PTHR12747:SF0">
    <property type="entry name" value="ELONGATOR COMPLEX PROTEIN 1"/>
    <property type="match status" value="1"/>
</dbReference>
<evidence type="ECO:0000313" key="14">
    <source>
        <dbReference type="Proteomes" id="UP000008792"/>
    </source>
</evidence>
<evidence type="ECO:0000256" key="4">
    <source>
        <dbReference type="ARBA" id="ARBA00022694"/>
    </source>
</evidence>
<evidence type="ECO:0000259" key="10">
    <source>
        <dbReference type="Pfam" id="PF23878"/>
    </source>
</evidence>
<dbReference type="InterPro" id="IPR056169">
    <property type="entry name" value="HB_ELP1"/>
</dbReference>
<organism evidence="13 14">
    <name type="scientific">Drosophila virilis</name>
    <name type="common">Fruit fly</name>
    <dbReference type="NCBI Taxonomy" id="7244"/>
    <lineage>
        <taxon>Eukaryota</taxon>
        <taxon>Metazoa</taxon>
        <taxon>Ecdysozoa</taxon>
        <taxon>Arthropoda</taxon>
        <taxon>Hexapoda</taxon>
        <taxon>Insecta</taxon>
        <taxon>Pterygota</taxon>
        <taxon>Neoptera</taxon>
        <taxon>Endopterygota</taxon>
        <taxon>Diptera</taxon>
        <taxon>Brachycera</taxon>
        <taxon>Muscomorpha</taxon>
        <taxon>Ephydroidea</taxon>
        <taxon>Drosophilidae</taxon>
        <taxon>Drosophila</taxon>
    </lineage>
</organism>
<dbReference type="SUPFAM" id="SSF69322">
    <property type="entry name" value="Tricorn protease domain 2"/>
    <property type="match status" value="1"/>
</dbReference>
<feature type="domain" description="ELP1 alpha-solenoid" evidence="11">
    <location>
        <begin position="638"/>
        <end position="839"/>
    </location>
</feature>
<evidence type="ECO:0000259" key="11">
    <source>
        <dbReference type="Pfam" id="PF23925"/>
    </source>
</evidence>
<reference evidence="13 14" key="1">
    <citation type="journal article" date="2007" name="Nature">
        <title>Evolution of genes and genomes on the Drosophila phylogeny.</title>
        <authorList>
            <consortium name="Drosophila 12 Genomes Consortium"/>
            <person name="Clark A.G."/>
            <person name="Eisen M.B."/>
            <person name="Smith D.R."/>
            <person name="Bergman C.M."/>
            <person name="Oliver B."/>
            <person name="Markow T.A."/>
            <person name="Kaufman T.C."/>
            <person name="Kellis M."/>
            <person name="Gelbart W."/>
            <person name="Iyer V.N."/>
            <person name="Pollard D.A."/>
            <person name="Sackton T.B."/>
            <person name="Larracuente A.M."/>
            <person name="Singh N.D."/>
            <person name="Abad J.P."/>
            <person name="Abt D.N."/>
            <person name="Adryan B."/>
            <person name="Aguade M."/>
            <person name="Akashi H."/>
            <person name="Anderson W.W."/>
            <person name="Aquadro C.F."/>
            <person name="Ardell D.H."/>
            <person name="Arguello R."/>
            <person name="Artieri C.G."/>
            <person name="Barbash D.A."/>
            <person name="Barker D."/>
            <person name="Barsanti P."/>
            <person name="Batterham P."/>
            <person name="Batzoglou S."/>
            <person name="Begun D."/>
            <person name="Bhutkar A."/>
            <person name="Blanco E."/>
            <person name="Bosak S.A."/>
            <person name="Bradley R.K."/>
            <person name="Brand A.D."/>
            <person name="Brent M.R."/>
            <person name="Brooks A.N."/>
            <person name="Brown R.H."/>
            <person name="Butlin R.K."/>
            <person name="Caggese C."/>
            <person name="Calvi B.R."/>
            <person name="Bernardo de Carvalho A."/>
            <person name="Caspi A."/>
            <person name="Castrezana S."/>
            <person name="Celniker S.E."/>
            <person name="Chang J.L."/>
            <person name="Chapple C."/>
            <person name="Chatterji S."/>
            <person name="Chinwalla A."/>
            <person name="Civetta A."/>
            <person name="Clifton S.W."/>
            <person name="Comeron J.M."/>
            <person name="Costello J.C."/>
            <person name="Coyne J.A."/>
            <person name="Daub J."/>
            <person name="David R.G."/>
            <person name="Delcher A.L."/>
            <person name="Delehaunty K."/>
            <person name="Do C.B."/>
            <person name="Ebling H."/>
            <person name="Edwards K."/>
            <person name="Eickbush T."/>
            <person name="Evans J.D."/>
            <person name="Filipski A."/>
            <person name="Findeiss S."/>
            <person name="Freyhult E."/>
            <person name="Fulton L."/>
            <person name="Fulton R."/>
            <person name="Garcia A.C."/>
            <person name="Gardiner A."/>
            <person name="Garfield D.A."/>
            <person name="Garvin B.E."/>
            <person name="Gibson G."/>
            <person name="Gilbert D."/>
            <person name="Gnerre S."/>
            <person name="Godfrey J."/>
            <person name="Good R."/>
            <person name="Gotea V."/>
            <person name="Gravely B."/>
            <person name="Greenberg A.J."/>
            <person name="Griffiths-Jones S."/>
            <person name="Gross S."/>
            <person name="Guigo R."/>
            <person name="Gustafson E.A."/>
            <person name="Haerty W."/>
            <person name="Hahn M.W."/>
            <person name="Halligan D.L."/>
            <person name="Halpern A.L."/>
            <person name="Halter G.M."/>
            <person name="Han M.V."/>
            <person name="Heger A."/>
            <person name="Hillier L."/>
            <person name="Hinrichs A.S."/>
            <person name="Holmes I."/>
            <person name="Hoskins R.A."/>
            <person name="Hubisz M.J."/>
            <person name="Hultmark D."/>
            <person name="Huntley M.A."/>
            <person name="Jaffe D.B."/>
            <person name="Jagadeeshan S."/>
            <person name="Jeck W.R."/>
            <person name="Johnson J."/>
            <person name="Jones C.D."/>
            <person name="Jordan W.C."/>
            <person name="Karpen G.H."/>
            <person name="Kataoka E."/>
            <person name="Keightley P.D."/>
            <person name="Kheradpour P."/>
            <person name="Kirkness E.F."/>
            <person name="Koerich L.B."/>
            <person name="Kristiansen K."/>
            <person name="Kudrna D."/>
            <person name="Kulathinal R.J."/>
            <person name="Kumar S."/>
            <person name="Kwok R."/>
            <person name="Lander E."/>
            <person name="Langley C.H."/>
            <person name="Lapoint R."/>
            <person name="Lazzaro B.P."/>
            <person name="Lee S.J."/>
            <person name="Levesque L."/>
            <person name="Li R."/>
            <person name="Lin C.F."/>
            <person name="Lin M.F."/>
            <person name="Lindblad-Toh K."/>
            <person name="Llopart A."/>
            <person name="Long M."/>
            <person name="Low L."/>
            <person name="Lozovsky E."/>
            <person name="Lu J."/>
            <person name="Luo M."/>
            <person name="Machado C.A."/>
            <person name="Makalowski W."/>
            <person name="Marzo M."/>
            <person name="Matsuda M."/>
            <person name="Matzkin L."/>
            <person name="McAllister B."/>
            <person name="McBride C.S."/>
            <person name="McKernan B."/>
            <person name="McKernan K."/>
            <person name="Mendez-Lago M."/>
            <person name="Minx P."/>
            <person name="Mollenhauer M.U."/>
            <person name="Montooth K."/>
            <person name="Mount S.M."/>
            <person name="Mu X."/>
            <person name="Myers E."/>
            <person name="Negre B."/>
            <person name="Newfeld S."/>
            <person name="Nielsen R."/>
            <person name="Noor M.A."/>
            <person name="O'Grady P."/>
            <person name="Pachter L."/>
            <person name="Papaceit M."/>
            <person name="Parisi M.J."/>
            <person name="Parisi M."/>
            <person name="Parts L."/>
            <person name="Pedersen J.S."/>
            <person name="Pesole G."/>
            <person name="Phillippy A.M."/>
            <person name="Ponting C.P."/>
            <person name="Pop M."/>
            <person name="Porcelli D."/>
            <person name="Powell J.R."/>
            <person name="Prohaska S."/>
            <person name="Pruitt K."/>
            <person name="Puig M."/>
            <person name="Quesneville H."/>
            <person name="Ram K.R."/>
            <person name="Rand D."/>
            <person name="Rasmussen M.D."/>
            <person name="Reed L.K."/>
            <person name="Reenan R."/>
            <person name="Reily A."/>
            <person name="Remington K.A."/>
            <person name="Rieger T.T."/>
            <person name="Ritchie M.G."/>
            <person name="Robin C."/>
            <person name="Rogers Y.H."/>
            <person name="Rohde C."/>
            <person name="Rozas J."/>
            <person name="Rubenfield M.J."/>
            <person name="Ruiz A."/>
            <person name="Russo S."/>
            <person name="Salzberg S.L."/>
            <person name="Sanchez-Gracia A."/>
            <person name="Saranga D.J."/>
            <person name="Sato H."/>
            <person name="Schaeffer S.W."/>
            <person name="Schatz M.C."/>
            <person name="Schlenke T."/>
            <person name="Schwartz R."/>
            <person name="Segarra C."/>
            <person name="Singh R.S."/>
            <person name="Sirot L."/>
            <person name="Sirota M."/>
            <person name="Sisneros N.B."/>
            <person name="Smith C.D."/>
            <person name="Smith T.F."/>
            <person name="Spieth J."/>
            <person name="Stage D.E."/>
            <person name="Stark A."/>
            <person name="Stephan W."/>
            <person name="Strausberg R.L."/>
            <person name="Strempel S."/>
            <person name="Sturgill D."/>
            <person name="Sutton G."/>
            <person name="Sutton G.G."/>
            <person name="Tao W."/>
            <person name="Teichmann S."/>
            <person name="Tobari Y.N."/>
            <person name="Tomimura Y."/>
            <person name="Tsolas J.M."/>
            <person name="Valente V.L."/>
            <person name="Venter E."/>
            <person name="Venter J.C."/>
            <person name="Vicario S."/>
            <person name="Vieira F.G."/>
            <person name="Vilella A.J."/>
            <person name="Villasante A."/>
            <person name="Walenz B."/>
            <person name="Wang J."/>
            <person name="Wasserman M."/>
            <person name="Watts T."/>
            <person name="Wilson D."/>
            <person name="Wilson R.K."/>
            <person name="Wing R.A."/>
            <person name="Wolfner M.F."/>
            <person name="Wong A."/>
            <person name="Wong G.K."/>
            <person name="Wu C.I."/>
            <person name="Wu G."/>
            <person name="Yamamoto D."/>
            <person name="Yang H.P."/>
            <person name="Yang S.P."/>
            <person name="Yorke J.A."/>
            <person name="Yoshida K."/>
            <person name="Zdobnov E."/>
            <person name="Zhang P."/>
            <person name="Zhang Y."/>
            <person name="Zimin A.V."/>
            <person name="Baldwin J."/>
            <person name="Abdouelleil A."/>
            <person name="Abdulkadir J."/>
            <person name="Abebe A."/>
            <person name="Abera B."/>
            <person name="Abreu J."/>
            <person name="Acer S.C."/>
            <person name="Aftuck L."/>
            <person name="Alexander A."/>
            <person name="An P."/>
            <person name="Anderson E."/>
            <person name="Anderson S."/>
            <person name="Arachi H."/>
            <person name="Azer M."/>
            <person name="Bachantsang P."/>
            <person name="Barry A."/>
            <person name="Bayul T."/>
            <person name="Berlin A."/>
            <person name="Bessette D."/>
            <person name="Bloom T."/>
            <person name="Blye J."/>
            <person name="Boguslavskiy L."/>
            <person name="Bonnet C."/>
            <person name="Boukhgalter B."/>
            <person name="Bourzgui I."/>
            <person name="Brown A."/>
            <person name="Cahill P."/>
            <person name="Channer S."/>
            <person name="Cheshatsang Y."/>
            <person name="Chuda L."/>
            <person name="Citroen M."/>
            <person name="Collymore A."/>
            <person name="Cooke P."/>
            <person name="Costello M."/>
            <person name="D'Aco K."/>
            <person name="Daza R."/>
            <person name="De Haan G."/>
            <person name="DeGray S."/>
            <person name="DeMaso C."/>
            <person name="Dhargay N."/>
            <person name="Dooley K."/>
            <person name="Dooley E."/>
            <person name="Doricent M."/>
            <person name="Dorje P."/>
            <person name="Dorjee K."/>
            <person name="Dupes A."/>
            <person name="Elong R."/>
            <person name="Falk J."/>
            <person name="Farina A."/>
            <person name="Faro S."/>
            <person name="Ferguson D."/>
            <person name="Fisher S."/>
            <person name="Foley C.D."/>
            <person name="Franke A."/>
            <person name="Friedrich D."/>
            <person name="Gadbois L."/>
            <person name="Gearin G."/>
            <person name="Gearin C.R."/>
            <person name="Giannoukos G."/>
            <person name="Goode T."/>
            <person name="Graham J."/>
            <person name="Grandbois E."/>
            <person name="Grewal S."/>
            <person name="Gyaltsen K."/>
            <person name="Hafez N."/>
            <person name="Hagos B."/>
            <person name="Hall J."/>
            <person name="Henson C."/>
            <person name="Hollinger A."/>
            <person name="Honan T."/>
            <person name="Huard M.D."/>
            <person name="Hughes L."/>
            <person name="Hurhula B."/>
            <person name="Husby M.E."/>
            <person name="Kamat A."/>
            <person name="Kanga B."/>
            <person name="Kashin S."/>
            <person name="Khazanovich D."/>
            <person name="Kisner P."/>
            <person name="Lance K."/>
            <person name="Lara M."/>
            <person name="Lee W."/>
            <person name="Lennon N."/>
            <person name="Letendre F."/>
            <person name="LeVine R."/>
            <person name="Lipovsky A."/>
            <person name="Liu X."/>
            <person name="Liu J."/>
            <person name="Liu S."/>
            <person name="Lokyitsang T."/>
            <person name="Lokyitsang Y."/>
            <person name="Lubonja R."/>
            <person name="Lui A."/>
            <person name="MacDonald P."/>
            <person name="Magnisalis V."/>
            <person name="Maru K."/>
            <person name="Matthews C."/>
            <person name="McCusker W."/>
            <person name="McDonough S."/>
            <person name="Mehta T."/>
            <person name="Meldrim J."/>
            <person name="Meneus L."/>
            <person name="Mihai O."/>
            <person name="Mihalev A."/>
            <person name="Mihova T."/>
            <person name="Mittelman R."/>
            <person name="Mlenga V."/>
            <person name="Montmayeur A."/>
            <person name="Mulrain L."/>
            <person name="Navidi A."/>
            <person name="Naylor J."/>
            <person name="Negash T."/>
            <person name="Nguyen T."/>
            <person name="Nguyen N."/>
            <person name="Nicol R."/>
            <person name="Norbu C."/>
            <person name="Norbu N."/>
            <person name="Novod N."/>
            <person name="O'Neill B."/>
            <person name="Osman S."/>
            <person name="Markiewicz E."/>
            <person name="Oyono O.L."/>
            <person name="Patti C."/>
            <person name="Phunkhang P."/>
            <person name="Pierre F."/>
            <person name="Priest M."/>
            <person name="Raghuraman S."/>
            <person name="Rege F."/>
            <person name="Reyes R."/>
            <person name="Rise C."/>
            <person name="Rogov P."/>
            <person name="Ross K."/>
            <person name="Ryan E."/>
            <person name="Settipalli S."/>
            <person name="Shea T."/>
            <person name="Sherpa N."/>
            <person name="Shi L."/>
            <person name="Shih D."/>
            <person name="Sparrow T."/>
            <person name="Spaulding J."/>
            <person name="Stalker J."/>
            <person name="Stange-Thomann N."/>
            <person name="Stavropoulos S."/>
            <person name="Stone C."/>
            <person name="Strader C."/>
            <person name="Tesfaye S."/>
            <person name="Thomson T."/>
            <person name="Thoulutsang Y."/>
            <person name="Thoulutsang D."/>
            <person name="Topham K."/>
            <person name="Topping I."/>
            <person name="Tsamla T."/>
            <person name="Vassiliev H."/>
            <person name="Vo A."/>
            <person name="Wangchuk T."/>
            <person name="Wangdi T."/>
            <person name="Weiand M."/>
            <person name="Wilkinson J."/>
            <person name="Wilson A."/>
            <person name="Yadav S."/>
            <person name="Young G."/>
            <person name="Yu Q."/>
            <person name="Zembek L."/>
            <person name="Zhong D."/>
            <person name="Zimmer A."/>
            <person name="Zwirko Z."/>
            <person name="Jaffe D.B."/>
            <person name="Alvarez P."/>
            <person name="Brockman W."/>
            <person name="Butler J."/>
            <person name="Chin C."/>
            <person name="Gnerre S."/>
            <person name="Grabherr M."/>
            <person name="Kleber M."/>
            <person name="Mauceli E."/>
            <person name="MacCallum I."/>
        </authorList>
    </citation>
    <scope>NUCLEOTIDE SEQUENCE [LARGE SCALE GENOMIC DNA]</scope>
    <source>
        <strain evidence="14">Tucson 15010-1051.87</strain>
    </source>
</reference>
<dbReference type="KEGG" id="dvi:6632566"/>
<dbReference type="OrthoDB" id="40048at2759"/>
<accession>B4M476</accession>
<dbReference type="InterPro" id="IPR006849">
    <property type="entry name" value="Elp1"/>
</dbReference>
<dbReference type="InParanoid" id="B4M476"/>
<dbReference type="HOGENOM" id="CLU_001477_1_1_1"/>
<dbReference type="Pfam" id="PF23925">
    <property type="entry name" value="A-sol_ELP1"/>
    <property type="match status" value="1"/>
</dbReference>
<comment type="similarity">
    <text evidence="2 6">Belongs to the ELP1/IKA1 family.</text>
</comment>
<dbReference type="UniPathway" id="UPA00988"/>
<evidence type="ECO:0000259" key="9">
    <source>
        <dbReference type="Pfam" id="PF23797"/>
    </source>
</evidence>
<evidence type="ECO:0000256" key="3">
    <source>
        <dbReference type="ARBA" id="ARBA00022490"/>
    </source>
</evidence>
<feature type="domain" description="ELP1 TPR" evidence="10">
    <location>
        <begin position="846"/>
        <end position="979"/>
    </location>
</feature>
<evidence type="ECO:0000256" key="1">
    <source>
        <dbReference type="ARBA" id="ARBA00005043"/>
    </source>
</evidence>
<dbReference type="eggNOG" id="KOG1920">
    <property type="taxonomic scope" value="Eukaryota"/>
</dbReference>
<feature type="compositionally biased region" description="Basic residues" evidence="7">
    <location>
        <begin position="1104"/>
        <end position="1114"/>
    </location>
</feature>
<evidence type="ECO:0000259" key="8">
    <source>
        <dbReference type="Pfam" id="PF04762"/>
    </source>
</evidence>
<feature type="domain" description="ELP1 three-helical bundle" evidence="12">
    <location>
        <begin position="1019"/>
        <end position="1188"/>
    </location>
</feature>
<feature type="domain" description="ELP1 N-terminal second beta-propeller" evidence="9">
    <location>
        <begin position="378"/>
        <end position="615"/>
    </location>
</feature>
<gene>
    <name evidence="13" type="primary">Dvir\GJ10888</name>
    <name evidence="13" type="ORF">Dvir_GJ10888</name>
</gene>
<dbReference type="Pfam" id="PF23878">
    <property type="entry name" value="TPR_ELP1"/>
    <property type="match status" value="1"/>
</dbReference>
<dbReference type="Pfam" id="PF04762">
    <property type="entry name" value="Beta-prop_ELP1_1st"/>
    <property type="match status" value="1"/>
</dbReference>
<dbReference type="PANTHER" id="PTHR12747">
    <property type="entry name" value="ELONGATOR COMPLEX PROTEIN 1"/>
    <property type="match status" value="1"/>
</dbReference>
<evidence type="ECO:0000256" key="6">
    <source>
        <dbReference type="PIRNR" id="PIRNR017233"/>
    </source>
</evidence>
<feature type="domain" description="ELP1 first N-terminal beta-propeller" evidence="8">
    <location>
        <begin position="1"/>
        <end position="341"/>
    </location>
</feature>
<dbReference type="Pfam" id="PF23797">
    <property type="entry name" value="Beta-prop_ELP1_2nd"/>
    <property type="match status" value="1"/>
</dbReference>